<dbReference type="AlphaFoldDB" id="D3AH05"/>
<protein>
    <submittedName>
        <fullName evidence="1">Uncharacterized protein</fullName>
    </submittedName>
</protein>
<proteinExistence type="predicted"/>
<dbReference type="HOGENOM" id="CLU_3252634_0_0_9"/>
<accession>D3AH05</accession>
<reference evidence="1 2" key="1">
    <citation type="submission" date="2010-01" db="EMBL/GenBank/DDBJ databases">
        <authorList>
            <person name="Weinstock G."/>
            <person name="Sodergren E."/>
            <person name="Clifton S."/>
            <person name="Fulton L."/>
            <person name="Fulton B."/>
            <person name="Courtney L."/>
            <person name="Fronick C."/>
            <person name="Harrison M."/>
            <person name="Strong C."/>
            <person name="Farmer C."/>
            <person name="Delahaunty K."/>
            <person name="Markovic C."/>
            <person name="Hall O."/>
            <person name="Minx P."/>
            <person name="Tomlinson C."/>
            <person name="Mitreva M."/>
            <person name="Nelson J."/>
            <person name="Hou S."/>
            <person name="Wollam A."/>
            <person name="Pepin K.H."/>
            <person name="Johnson M."/>
            <person name="Bhonagiri V."/>
            <person name="Nash W.E."/>
            <person name="Warren W."/>
            <person name="Chinwalla A."/>
            <person name="Mardis E.R."/>
            <person name="Wilson R.K."/>
        </authorList>
    </citation>
    <scope>NUCLEOTIDE SEQUENCE [LARGE SCALE GENOMIC DNA]</scope>
    <source>
        <strain evidence="1 2">DSM 13479</strain>
    </source>
</reference>
<sequence>MIIIDCFQYLILFLSSLALIFQHFVSYSHIFCYFSMYFQLFV</sequence>
<dbReference type="Proteomes" id="UP000004968">
    <property type="component" value="Unassembled WGS sequence"/>
</dbReference>
<organism evidence="1 2">
    <name type="scientific">Hungatella hathewayi DSM 13479</name>
    <dbReference type="NCBI Taxonomy" id="566550"/>
    <lineage>
        <taxon>Bacteria</taxon>
        <taxon>Bacillati</taxon>
        <taxon>Bacillota</taxon>
        <taxon>Clostridia</taxon>
        <taxon>Lachnospirales</taxon>
        <taxon>Lachnospiraceae</taxon>
        <taxon>Hungatella</taxon>
    </lineage>
</organism>
<name>D3AH05_9FIRM</name>
<gene>
    <name evidence="1" type="ORF">CLOSTHATH_02892</name>
</gene>
<evidence type="ECO:0000313" key="1">
    <source>
        <dbReference type="EMBL" id="EFC98921.1"/>
    </source>
</evidence>
<dbReference type="EMBL" id="ACIO01000229">
    <property type="protein sequence ID" value="EFC98921.1"/>
    <property type="molecule type" value="Genomic_DNA"/>
</dbReference>
<evidence type="ECO:0000313" key="2">
    <source>
        <dbReference type="Proteomes" id="UP000004968"/>
    </source>
</evidence>
<comment type="caution">
    <text evidence="1">The sequence shown here is derived from an EMBL/GenBank/DDBJ whole genome shotgun (WGS) entry which is preliminary data.</text>
</comment>